<protein>
    <submittedName>
        <fullName evidence="2">Uncharacterized protein</fullName>
    </submittedName>
</protein>
<name>A0A378J083_9GAMM</name>
<reference evidence="2 3" key="1">
    <citation type="submission" date="2018-06" db="EMBL/GenBank/DDBJ databases">
        <authorList>
            <consortium name="Pathogen Informatics"/>
            <person name="Doyle S."/>
        </authorList>
    </citation>
    <scope>NUCLEOTIDE SEQUENCE [LARGE SCALE GENOMIC DNA]</scope>
    <source>
        <strain evidence="2 3">NCTC13292</strain>
    </source>
</reference>
<proteinExistence type="predicted"/>
<evidence type="ECO:0000256" key="1">
    <source>
        <dbReference type="SAM" id="Phobius"/>
    </source>
</evidence>
<keyword evidence="1" id="KW-0812">Transmembrane</keyword>
<keyword evidence="1" id="KW-0472">Membrane</keyword>
<dbReference type="AlphaFoldDB" id="A0A378J083"/>
<accession>A0A378J083</accession>
<dbReference type="Proteomes" id="UP000254677">
    <property type="component" value="Unassembled WGS sequence"/>
</dbReference>
<dbReference type="RefSeq" id="WP_115220538.1">
    <property type="nucleotide sequence ID" value="NZ_UGOA01000001.1"/>
</dbReference>
<keyword evidence="3" id="KW-1185">Reference proteome</keyword>
<dbReference type="EMBL" id="UGOA01000001">
    <property type="protein sequence ID" value="STX41122.1"/>
    <property type="molecule type" value="Genomic_DNA"/>
</dbReference>
<organism evidence="2 3">
    <name type="scientific">Legionella donaldsonii</name>
    <dbReference type="NCBI Taxonomy" id="45060"/>
    <lineage>
        <taxon>Bacteria</taxon>
        <taxon>Pseudomonadati</taxon>
        <taxon>Pseudomonadota</taxon>
        <taxon>Gammaproteobacteria</taxon>
        <taxon>Legionellales</taxon>
        <taxon>Legionellaceae</taxon>
        <taxon>Legionella</taxon>
    </lineage>
</organism>
<gene>
    <name evidence="2" type="ORF">NCTC13292_00730</name>
</gene>
<feature type="transmembrane region" description="Helical" evidence="1">
    <location>
        <begin position="113"/>
        <end position="133"/>
    </location>
</feature>
<sequence>MKKITGLPANQLKELVLDHLQGEALDVTRLRLEFIVSKQGRSARDLFESVDVTMDDPFIIAIMDSQCLSETKKHLLSKEALTLHELLDWMADPYMDVLLQCINAVHPSKRGKVLLAGLSFTALFGAGFQQGFFKGMEAALRRFGALLLRDTLPVVSRFKNWPLVSALIEGVSFITALGKTTRLNLAQRLFKTGLSALTITGFTLWAMAGSLTFLSAGCLMTVAGLKLIQACLSLALEQKPVATPASWQAKAASLRQSWVLADLKTDLKRQLFHTLVTGASLALMLTNPAFTLPGLILLTLGPLTDWLVGQSLKSASLSTLQTSLRAIDLIPEAHLCPSTKPQALALLQGLNELGLSKDKVSHREQAVSEREDMIGATLHALSTGTKLPRVAVNEDIESQLPKNLAANDEMIGQDNLQVMKV</sequence>
<evidence type="ECO:0000313" key="2">
    <source>
        <dbReference type="EMBL" id="STX41122.1"/>
    </source>
</evidence>
<evidence type="ECO:0000313" key="3">
    <source>
        <dbReference type="Proteomes" id="UP000254677"/>
    </source>
</evidence>
<keyword evidence="1" id="KW-1133">Transmembrane helix</keyword>